<sequence length="94" mass="10489">MAKVFLTADEVATQLGLASRAAFLRQRPRLEADEDFPLPMPQIKRPLLWRADQVAVWIDRQGRPAAEAPAAPPRPAPLRLVGGRDHLMEEACRP</sequence>
<gene>
    <name evidence="2" type="ORF">JMJ92_09650</name>
</gene>
<evidence type="ECO:0000313" key="3">
    <source>
        <dbReference type="Proteomes" id="UP000635853"/>
    </source>
</evidence>
<accession>A0ABS1RFI6</accession>
<organism evidence="2 3">
    <name type="scientific">Rhodovulum visakhapatnamense</name>
    <dbReference type="NCBI Taxonomy" id="364297"/>
    <lineage>
        <taxon>Bacteria</taxon>
        <taxon>Pseudomonadati</taxon>
        <taxon>Pseudomonadota</taxon>
        <taxon>Alphaproteobacteria</taxon>
        <taxon>Rhodobacterales</taxon>
        <taxon>Paracoccaceae</taxon>
        <taxon>Rhodovulum</taxon>
    </lineage>
</organism>
<reference evidence="3" key="1">
    <citation type="submission" date="2021-01" db="EMBL/GenBank/DDBJ databases">
        <title>Draft genomes of Rhodovulum sulfidophilum.</title>
        <authorList>
            <person name="Guzman M.S."/>
        </authorList>
    </citation>
    <scope>NUCLEOTIDE SEQUENCE [LARGE SCALE GENOMIC DNA]</scope>
    <source>
        <strain evidence="3">AB19</strain>
    </source>
</reference>
<name>A0ABS1RFI6_9RHOB</name>
<comment type="caution">
    <text evidence="2">The sequence shown here is derived from an EMBL/GenBank/DDBJ whole genome shotgun (WGS) entry which is preliminary data.</text>
</comment>
<keyword evidence="3" id="KW-1185">Reference proteome</keyword>
<dbReference type="Proteomes" id="UP000635853">
    <property type="component" value="Unassembled WGS sequence"/>
</dbReference>
<evidence type="ECO:0008006" key="4">
    <source>
        <dbReference type="Google" id="ProtNLM"/>
    </source>
</evidence>
<dbReference type="RefSeq" id="WP_075783969.1">
    <property type="nucleotide sequence ID" value="NZ_JAESIL010000033.1"/>
</dbReference>
<proteinExistence type="predicted"/>
<evidence type="ECO:0000313" key="2">
    <source>
        <dbReference type="EMBL" id="MBL3578417.1"/>
    </source>
</evidence>
<feature type="region of interest" description="Disordered" evidence="1">
    <location>
        <begin position="63"/>
        <end position="83"/>
    </location>
</feature>
<evidence type="ECO:0000256" key="1">
    <source>
        <dbReference type="SAM" id="MobiDB-lite"/>
    </source>
</evidence>
<protein>
    <recommendedName>
        <fullName evidence="4">AlpA family transcriptional regulator</fullName>
    </recommendedName>
</protein>
<dbReference type="EMBL" id="JAESIL010000033">
    <property type="protein sequence ID" value="MBL3578417.1"/>
    <property type="molecule type" value="Genomic_DNA"/>
</dbReference>